<keyword evidence="2" id="KW-0378">Hydrolase</keyword>
<dbReference type="InterPro" id="IPR006680">
    <property type="entry name" value="Amidohydro-rel"/>
</dbReference>
<feature type="domain" description="Amidohydrolase-related" evidence="3">
    <location>
        <begin position="358"/>
        <end position="431"/>
    </location>
</feature>
<dbReference type="AlphaFoldDB" id="A0A1Q9JKF3"/>
<dbReference type="InterPro" id="IPR032466">
    <property type="entry name" value="Metal_Hydrolase"/>
</dbReference>
<comment type="caution">
    <text evidence="4">The sequence shown here is derived from an EMBL/GenBank/DDBJ whole genome shotgun (WGS) entry which is preliminary data.</text>
</comment>
<organism evidence="4 5">
    <name type="scientific">Hornefia porci</name>
    <dbReference type="NCBI Taxonomy" id="2652292"/>
    <lineage>
        <taxon>Bacteria</taxon>
        <taxon>Bacillati</taxon>
        <taxon>Bacillota</taxon>
        <taxon>Clostridia</taxon>
        <taxon>Peptostreptococcales</taxon>
        <taxon>Anaerovoracaceae</taxon>
        <taxon>Hornefia</taxon>
    </lineage>
</organism>
<dbReference type="SUPFAM" id="SSF51556">
    <property type="entry name" value="Metallo-dependent hydrolases"/>
    <property type="match status" value="1"/>
</dbReference>
<dbReference type="PANTHER" id="PTHR11113:SF14">
    <property type="entry name" value="N-ACETYLGLUCOSAMINE-6-PHOSPHATE DEACETYLASE"/>
    <property type="match status" value="1"/>
</dbReference>
<dbReference type="OrthoDB" id="9775607at2"/>
<dbReference type="EMBL" id="MJIE01000001">
    <property type="protein sequence ID" value="OLR56700.1"/>
    <property type="molecule type" value="Genomic_DNA"/>
</dbReference>
<dbReference type="Pfam" id="PF01979">
    <property type="entry name" value="Amidohydro_1"/>
    <property type="match status" value="1"/>
</dbReference>
<dbReference type="SUPFAM" id="SSF51338">
    <property type="entry name" value="Composite domain of metallo-dependent hydrolases"/>
    <property type="match status" value="1"/>
</dbReference>
<protein>
    <recommendedName>
        <fullName evidence="3">Amidohydrolase-related domain-containing protein</fullName>
    </recommendedName>
</protein>
<sequence>MLDILLVNGRYPDFRAGEMRSGNIGIRDGKIDIITEGEPKAAQVIDVAGRVVSPGFIDIHMHEEDFAGEGLRYCIADMMLRMGVTTAVGGNCGIQHQTLKEFKAGIQKLGGSPVNYQMLAGYNQCRYRLGTERYAAATREERNRIREMLASELEEGAIGISFGIEYDPGMTTDEILYAAEVTENPGHLIAAHYRSDNDKALDAIGEMIQVTDAIRSKFQISHLSSCAAMGQMTDALNLIHGAMDRNPRLNYDTYPYDAFSTHMGSSVFEDGCLEAWHRSYDSILLTEEPYLYQRCTKEMFEDARENYPDMLAVAFVMNEEEIRQAVADPYGMIASDAIINQGAGHPRAAGTFPRVLGKYVRQEHALSLIDALHKISFTPAERLGLGNKGRVEEGADADLTVFDPETIIDKATFTDGGLPPAGIDYVFVNGGIAARGTEIVDGRRGGFIPYHD</sequence>
<comment type="similarity">
    <text evidence="1">Belongs to the metallo-dependent hydrolases superfamily. NagA family.</text>
</comment>
<proteinExistence type="inferred from homology"/>
<dbReference type="RefSeq" id="WP_075714527.1">
    <property type="nucleotide sequence ID" value="NZ_MJIE01000001.1"/>
</dbReference>
<keyword evidence="5" id="KW-1185">Reference proteome</keyword>
<dbReference type="GO" id="GO:0008448">
    <property type="term" value="F:N-acetylglucosamine-6-phosphate deacetylase activity"/>
    <property type="evidence" value="ECO:0007669"/>
    <property type="project" value="TreeGrafter"/>
</dbReference>
<accession>A0A1Q9JKF3</accession>
<dbReference type="Gene3D" id="2.30.40.10">
    <property type="entry name" value="Urease, subunit C, domain 1"/>
    <property type="match status" value="1"/>
</dbReference>
<evidence type="ECO:0000313" key="5">
    <source>
        <dbReference type="Proteomes" id="UP000187404"/>
    </source>
</evidence>
<dbReference type="PANTHER" id="PTHR11113">
    <property type="entry name" value="N-ACETYLGLUCOSAMINE-6-PHOSPHATE DEACETYLASE"/>
    <property type="match status" value="1"/>
</dbReference>
<dbReference type="Proteomes" id="UP000187404">
    <property type="component" value="Unassembled WGS sequence"/>
</dbReference>
<evidence type="ECO:0000256" key="2">
    <source>
        <dbReference type="ARBA" id="ARBA00022801"/>
    </source>
</evidence>
<dbReference type="Gene3D" id="3.20.20.140">
    <property type="entry name" value="Metal-dependent hydrolases"/>
    <property type="match status" value="2"/>
</dbReference>
<name>A0A1Q9JKF3_9FIRM</name>
<dbReference type="GO" id="GO:0006046">
    <property type="term" value="P:N-acetylglucosamine catabolic process"/>
    <property type="evidence" value="ECO:0007669"/>
    <property type="project" value="TreeGrafter"/>
</dbReference>
<gene>
    <name evidence="4" type="ORF">BHK98_11870</name>
</gene>
<evidence type="ECO:0000313" key="4">
    <source>
        <dbReference type="EMBL" id="OLR56700.1"/>
    </source>
</evidence>
<reference evidence="4 5" key="1">
    <citation type="journal article" date="2016" name="Appl. Environ. Microbiol.">
        <title>Function and Phylogeny of Bacterial Butyryl Coenzyme A:Acetate Transferases and Their Diversity in the Proximal Colon of Swine.</title>
        <authorList>
            <person name="Trachsel J."/>
            <person name="Bayles D.O."/>
            <person name="Looft T."/>
            <person name="Levine U.Y."/>
            <person name="Allen H.K."/>
        </authorList>
    </citation>
    <scope>NUCLEOTIDE SEQUENCE [LARGE SCALE GENOMIC DNA]</scope>
    <source>
        <strain evidence="4 5">68-3-10</strain>
    </source>
</reference>
<evidence type="ECO:0000259" key="3">
    <source>
        <dbReference type="Pfam" id="PF01979"/>
    </source>
</evidence>
<evidence type="ECO:0000256" key="1">
    <source>
        <dbReference type="ARBA" id="ARBA00010716"/>
    </source>
</evidence>
<dbReference type="InterPro" id="IPR011059">
    <property type="entry name" value="Metal-dep_hydrolase_composite"/>
</dbReference>
<dbReference type="STRING" id="1261640.BHK98_11870"/>